<comment type="caution">
    <text evidence="2">The sequence shown here is derived from an EMBL/GenBank/DDBJ whole genome shotgun (WGS) entry which is preliminary data.</text>
</comment>
<accession>A0A8S9P5L3</accession>
<feature type="region of interest" description="Disordered" evidence="1">
    <location>
        <begin position="258"/>
        <end position="316"/>
    </location>
</feature>
<dbReference type="AlphaFoldDB" id="A0A8S9P5L3"/>
<feature type="compositionally biased region" description="Basic and acidic residues" evidence="1">
    <location>
        <begin position="280"/>
        <end position="297"/>
    </location>
</feature>
<evidence type="ECO:0000256" key="1">
    <source>
        <dbReference type="SAM" id="MobiDB-lite"/>
    </source>
</evidence>
<feature type="compositionally biased region" description="Basic and acidic residues" evidence="1">
    <location>
        <begin position="304"/>
        <end position="316"/>
    </location>
</feature>
<dbReference type="Proteomes" id="UP000712600">
    <property type="component" value="Unassembled WGS sequence"/>
</dbReference>
<evidence type="ECO:0000313" key="3">
    <source>
        <dbReference type="Proteomes" id="UP000712600"/>
    </source>
</evidence>
<reference evidence="2" key="1">
    <citation type="submission" date="2019-12" db="EMBL/GenBank/DDBJ databases">
        <title>Genome sequencing and annotation of Brassica cretica.</title>
        <authorList>
            <person name="Studholme D.J."/>
            <person name="Sarris P."/>
        </authorList>
    </citation>
    <scope>NUCLEOTIDE SEQUENCE</scope>
    <source>
        <strain evidence="2">PFS-109/04</strain>
        <tissue evidence="2">Leaf</tissue>
    </source>
</reference>
<proteinExistence type="predicted"/>
<organism evidence="2 3">
    <name type="scientific">Brassica cretica</name>
    <name type="common">Mustard</name>
    <dbReference type="NCBI Taxonomy" id="69181"/>
    <lineage>
        <taxon>Eukaryota</taxon>
        <taxon>Viridiplantae</taxon>
        <taxon>Streptophyta</taxon>
        <taxon>Embryophyta</taxon>
        <taxon>Tracheophyta</taxon>
        <taxon>Spermatophyta</taxon>
        <taxon>Magnoliopsida</taxon>
        <taxon>eudicotyledons</taxon>
        <taxon>Gunneridae</taxon>
        <taxon>Pentapetalae</taxon>
        <taxon>rosids</taxon>
        <taxon>malvids</taxon>
        <taxon>Brassicales</taxon>
        <taxon>Brassicaceae</taxon>
        <taxon>Brassiceae</taxon>
        <taxon>Brassica</taxon>
    </lineage>
</organism>
<gene>
    <name evidence="2" type="ORF">F2Q69_00007589</name>
</gene>
<name>A0A8S9P5L3_BRACR</name>
<protein>
    <submittedName>
        <fullName evidence="2">Uncharacterized protein</fullName>
    </submittedName>
</protein>
<dbReference type="EMBL" id="QGKX02001521">
    <property type="protein sequence ID" value="KAF3510490.1"/>
    <property type="molecule type" value="Genomic_DNA"/>
</dbReference>
<sequence>MLGFVSYRRSGSVRSLCNDRPLARARSTKPCACSVATDRAVCVLGHYVATELWLELGRYIATEPCACSIATQRPSLACAWSDYHTRACLWPVWILDLVRGRFGYVSVALGQSVFGSIEIRTRFYRKALQVSQRGLIFRSEIDTCPTDAISNDINNPASIDATTSPSIDATTSPSIENGRVSEQKEFDVCGNLFDGETTIWCQEIQIAQQMLLTAICKASSTPYCRDDRQRRRISKVKQNNYNKALSGRQHTIRVTDVPQSMDQSAQHEDQNIPDVPVEVHPSDQTRQTDRAVYRLDPRTSGLELRPDPRPDDRTDRTEARLYWPTRQAKADGQARINLGQANSDLDHGFSLLARLARTACTGDCADDLSSLFDPIMDFSFGYFSKARIFKLSEDLGYVGTHLVRSERHAALAERPAALADRSTHVLILSALDAASSDASVQEPNGHFD</sequence>
<evidence type="ECO:0000313" key="2">
    <source>
        <dbReference type="EMBL" id="KAF3510490.1"/>
    </source>
</evidence>